<feature type="region of interest" description="Disordered" evidence="1">
    <location>
        <begin position="218"/>
        <end position="247"/>
    </location>
</feature>
<dbReference type="Pfam" id="PF07679">
    <property type="entry name" value="I-set"/>
    <property type="match status" value="1"/>
</dbReference>
<dbReference type="InterPro" id="IPR013098">
    <property type="entry name" value="Ig_I-set"/>
</dbReference>
<keyword evidence="4" id="KW-1185">Reference proteome</keyword>
<name>A0A8S3PLZ3_MYTED</name>
<dbReference type="InterPro" id="IPR027417">
    <property type="entry name" value="P-loop_NTPase"/>
</dbReference>
<accession>A0A8S3PLZ3</accession>
<evidence type="ECO:0000313" key="4">
    <source>
        <dbReference type="Proteomes" id="UP000683360"/>
    </source>
</evidence>
<dbReference type="CDD" id="cd00096">
    <property type="entry name" value="Ig"/>
    <property type="match status" value="1"/>
</dbReference>
<dbReference type="InterPro" id="IPR013783">
    <property type="entry name" value="Ig-like_fold"/>
</dbReference>
<feature type="compositionally biased region" description="Basic and acidic residues" evidence="1">
    <location>
        <begin position="229"/>
        <end position="242"/>
    </location>
</feature>
<evidence type="ECO:0000259" key="2">
    <source>
        <dbReference type="PROSITE" id="PS50835"/>
    </source>
</evidence>
<dbReference type="Gene3D" id="2.60.40.10">
    <property type="entry name" value="Immunoglobulins"/>
    <property type="match status" value="1"/>
</dbReference>
<dbReference type="OrthoDB" id="6144248at2759"/>
<feature type="region of interest" description="Disordered" evidence="1">
    <location>
        <begin position="299"/>
        <end position="318"/>
    </location>
</feature>
<feature type="compositionally biased region" description="Polar residues" evidence="1">
    <location>
        <begin position="302"/>
        <end position="311"/>
    </location>
</feature>
<dbReference type="PROSITE" id="PS50835">
    <property type="entry name" value="IG_LIKE"/>
    <property type="match status" value="1"/>
</dbReference>
<dbReference type="InterPro" id="IPR007110">
    <property type="entry name" value="Ig-like_dom"/>
</dbReference>
<dbReference type="Pfam" id="PF08477">
    <property type="entry name" value="Roc"/>
    <property type="match status" value="1"/>
</dbReference>
<protein>
    <recommendedName>
        <fullName evidence="2">Ig-like domain-containing protein</fullName>
    </recommendedName>
</protein>
<dbReference type="AlphaFoldDB" id="A0A8S3PLZ3"/>
<evidence type="ECO:0000313" key="3">
    <source>
        <dbReference type="EMBL" id="CAG2184693.1"/>
    </source>
</evidence>
<comment type="caution">
    <text evidence="3">The sequence shown here is derived from an EMBL/GenBank/DDBJ whole genome shotgun (WGS) entry which is preliminary data.</text>
</comment>
<dbReference type="SUPFAM" id="SSF48726">
    <property type="entry name" value="Immunoglobulin"/>
    <property type="match status" value="1"/>
</dbReference>
<reference evidence="3" key="1">
    <citation type="submission" date="2021-03" db="EMBL/GenBank/DDBJ databases">
        <authorList>
            <person name="Bekaert M."/>
        </authorList>
    </citation>
    <scope>NUCLEOTIDE SEQUENCE</scope>
</reference>
<organism evidence="3 4">
    <name type="scientific">Mytilus edulis</name>
    <name type="common">Blue mussel</name>
    <dbReference type="NCBI Taxonomy" id="6550"/>
    <lineage>
        <taxon>Eukaryota</taxon>
        <taxon>Metazoa</taxon>
        <taxon>Spiralia</taxon>
        <taxon>Lophotrochozoa</taxon>
        <taxon>Mollusca</taxon>
        <taxon>Bivalvia</taxon>
        <taxon>Autobranchia</taxon>
        <taxon>Pteriomorphia</taxon>
        <taxon>Mytilida</taxon>
        <taxon>Mytiloidea</taxon>
        <taxon>Mytilidae</taxon>
        <taxon>Mytilinae</taxon>
        <taxon>Mytilus</taxon>
    </lineage>
</organism>
<sequence>MHRGEDAIMTCKVHPGCQTVKWMKAGNEIQQNENCKIYNEDSQYSLQLRNTITSDSGEYCVKVGLLSRKLHLRIIGIPGEITKAERKTYMDAVQSGTEVRKYVRIQVIGKDRVGKTSLVHRLLGYKKHDGKSTDGIAIDRKCLIRESDGEWIVGDVVTERKKNERITAILQGDNIKGKGTKPSDTSLISNEHIFDTQKKLNKNELNKSEEDNLLQKEKQNHKTVPKGEYQNRVKTEKKKNHEESDETNVTKLIPAAPKNKSEKSNAIVEDRFSSIEENPSISKIPIENQMRKFEQKPDHSILSPQNQNPINSDEEDNITGETNEKMDKILLRAKNKKEEMTLNGLVESGIWDFAGQKDYYATHQTFFTPHAIYLLVADIEDDITGTDDDGNVNFDTIGDYIDFWFDSIHCFCSDPSAVNELRPHVIMVCTGTDKVPEVYYTMMIVLILWKQ</sequence>
<dbReference type="Gene3D" id="3.40.50.300">
    <property type="entry name" value="P-loop containing nucleotide triphosphate hydrolases"/>
    <property type="match status" value="1"/>
</dbReference>
<dbReference type="Proteomes" id="UP000683360">
    <property type="component" value="Unassembled WGS sequence"/>
</dbReference>
<dbReference type="InterPro" id="IPR036179">
    <property type="entry name" value="Ig-like_dom_sf"/>
</dbReference>
<proteinExistence type="predicted"/>
<gene>
    <name evidence="3" type="ORF">MEDL_329</name>
</gene>
<dbReference type="SUPFAM" id="SSF52540">
    <property type="entry name" value="P-loop containing nucleoside triphosphate hydrolases"/>
    <property type="match status" value="1"/>
</dbReference>
<evidence type="ECO:0000256" key="1">
    <source>
        <dbReference type="SAM" id="MobiDB-lite"/>
    </source>
</evidence>
<dbReference type="EMBL" id="CAJPWZ010000015">
    <property type="protein sequence ID" value="CAG2184693.1"/>
    <property type="molecule type" value="Genomic_DNA"/>
</dbReference>
<feature type="domain" description="Ig-like" evidence="2">
    <location>
        <begin position="1"/>
        <end position="71"/>
    </location>
</feature>